<dbReference type="GO" id="GO:0043531">
    <property type="term" value="F:ADP binding"/>
    <property type="evidence" value="ECO:0007669"/>
    <property type="project" value="InterPro"/>
</dbReference>
<dbReference type="PANTHER" id="PTHR23155">
    <property type="entry name" value="DISEASE RESISTANCE PROTEIN RP"/>
    <property type="match status" value="1"/>
</dbReference>
<keyword evidence="3" id="KW-1185">Reference proteome</keyword>
<comment type="caution">
    <text evidence="2">The sequence shown here is derived from an EMBL/GenBank/DDBJ whole genome shotgun (WGS) entry which is preliminary data.</text>
</comment>
<protein>
    <submittedName>
        <fullName evidence="2">NBS-LRR resistance-like protein 1O</fullName>
    </submittedName>
</protein>
<evidence type="ECO:0000313" key="2">
    <source>
        <dbReference type="EMBL" id="PWA93016.1"/>
    </source>
</evidence>
<keyword evidence="1" id="KW-0433">Leucine-rich repeat</keyword>
<evidence type="ECO:0000313" key="3">
    <source>
        <dbReference type="Proteomes" id="UP000245207"/>
    </source>
</evidence>
<accession>A0A2U1Q4T7</accession>
<organism evidence="2 3">
    <name type="scientific">Artemisia annua</name>
    <name type="common">Sweet wormwood</name>
    <dbReference type="NCBI Taxonomy" id="35608"/>
    <lineage>
        <taxon>Eukaryota</taxon>
        <taxon>Viridiplantae</taxon>
        <taxon>Streptophyta</taxon>
        <taxon>Embryophyta</taxon>
        <taxon>Tracheophyta</taxon>
        <taxon>Spermatophyta</taxon>
        <taxon>Magnoliopsida</taxon>
        <taxon>eudicotyledons</taxon>
        <taxon>Gunneridae</taxon>
        <taxon>Pentapetalae</taxon>
        <taxon>asterids</taxon>
        <taxon>campanulids</taxon>
        <taxon>Asterales</taxon>
        <taxon>Asteraceae</taxon>
        <taxon>Asteroideae</taxon>
        <taxon>Anthemideae</taxon>
        <taxon>Artemisiinae</taxon>
        <taxon>Artemisia</taxon>
    </lineage>
</organism>
<reference evidence="2 3" key="1">
    <citation type="journal article" date="2018" name="Mol. Plant">
        <title>The genome of Artemisia annua provides insight into the evolution of Asteraceae family and artemisinin biosynthesis.</title>
        <authorList>
            <person name="Shen Q."/>
            <person name="Zhang L."/>
            <person name="Liao Z."/>
            <person name="Wang S."/>
            <person name="Yan T."/>
            <person name="Shi P."/>
            <person name="Liu M."/>
            <person name="Fu X."/>
            <person name="Pan Q."/>
            <person name="Wang Y."/>
            <person name="Lv Z."/>
            <person name="Lu X."/>
            <person name="Zhang F."/>
            <person name="Jiang W."/>
            <person name="Ma Y."/>
            <person name="Chen M."/>
            <person name="Hao X."/>
            <person name="Li L."/>
            <person name="Tang Y."/>
            <person name="Lv G."/>
            <person name="Zhou Y."/>
            <person name="Sun X."/>
            <person name="Brodelius P.E."/>
            <person name="Rose J.K.C."/>
            <person name="Tang K."/>
        </authorList>
    </citation>
    <scope>NUCLEOTIDE SEQUENCE [LARGE SCALE GENOMIC DNA]</scope>
    <source>
        <strain evidence="3">cv. Huhao1</strain>
        <tissue evidence="2">Leaf</tissue>
    </source>
</reference>
<name>A0A2U1Q4T7_ARTAN</name>
<dbReference type="STRING" id="35608.A0A2U1Q4T7"/>
<dbReference type="AlphaFoldDB" id="A0A2U1Q4T7"/>
<proteinExistence type="predicted"/>
<gene>
    <name evidence="2" type="ORF">CTI12_AA076240</name>
</gene>
<sequence length="127" mass="14445">MTTRKEKLLRELGCGKLNHLQSLSHDDAVRLFAHHALGANNFDSHPRLKAPGEGIMRKCHGLPLALIALGRLLRTNEDEVKWKEIEDSEIWCLEAKGGKIIPALRLSYHELPAYLKQLFAYCSLLYQ</sequence>
<dbReference type="InterPro" id="IPR042197">
    <property type="entry name" value="Apaf_helical"/>
</dbReference>
<dbReference type="PANTHER" id="PTHR23155:SF1205">
    <property type="entry name" value="DISEASE RESISTANCE PROTEIN RPM1"/>
    <property type="match status" value="1"/>
</dbReference>
<dbReference type="Gene3D" id="1.10.8.430">
    <property type="entry name" value="Helical domain of apoptotic protease-activating factors"/>
    <property type="match status" value="1"/>
</dbReference>
<dbReference type="InterPro" id="IPR027417">
    <property type="entry name" value="P-loop_NTPase"/>
</dbReference>
<dbReference type="InterPro" id="IPR044974">
    <property type="entry name" value="Disease_R_plants"/>
</dbReference>
<dbReference type="SUPFAM" id="SSF52540">
    <property type="entry name" value="P-loop containing nucleoside triphosphate hydrolases"/>
    <property type="match status" value="1"/>
</dbReference>
<dbReference type="GO" id="GO:0098542">
    <property type="term" value="P:defense response to other organism"/>
    <property type="evidence" value="ECO:0007669"/>
    <property type="project" value="TreeGrafter"/>
</dbReference>
<dbReference type="OrthoDB" id="5279713at2759"/>
<dbReference type="Proteomes" id="UP000245207">
    <property type="component" value="Unassembled WGS sequence"/>
</dbReference>
<dbReference type="EMBL" id="PKPP01000417">
    <property type="protein sequence ID" value="PWA93016.1"/>
    <property type="molecule type" value="Genomic_DNA"/>
</dbReference>
<evidence type="ECO:0000256" key="1">
    <source>
        <dbReference type="ARBA" id="ARBA00022614"/>
    </source>
</evidence>